<proteinExistence type="predicted"/>
<dbReference type="EMBL" id="CAMAPE010000004">
    <property type="protein sequence ID" value="CAH9058819.1"/>
    <property type="molecule type" value="Genomic_DNA"/>
</dbReference>
<evidence type="ECO:0000313" key="1">
    <source>
        <dbReference type="EMBL" id="CAH9058819.1"/>
    </source>
</evidence>
<dbReference type="PANTHER" id="PTHR47481">
    <property type="match status" value="1"/>
</dbReference>
<dbReference type="PANTHER" id="PTHR47481:SF43">
    <property type="entry name" value="RETROTRANSPOSON COPIA-LIKE N-TERMINAL DOMAIN-CONTAINING PROTEIN"/>
    <property type="match status" value="1"/>
</dbReference>
<dbReference type="Proteomes" id="UP001152484">
    <property type="component" value="Unassembled WGS sequence"/>
</dbReference>
<protein>
    <recommendedName>
        <fullName evidence="3">Retrotransposon Copia-like N-terminal domain-containing protein</fullName>
    </recommendedName>
</protein>
<dbReference type="AlphaFoldDB" id="A0A9P0YIG0"/>
<sequence length="234" mass="25450">MVLTADSTVITITASTHFPIKLTSSNFPVWKTQVYAALIGLGLEDYVDGTLTTPHPHLDIDKSTPNPLYQTWYRQDKSILSALLGSCSDTIQPLLSSASTAKEAWDRLSQTYAGLSRGRIMSLKSTFAKTVKGTKSITEYLAEMQGLAEALALSQNPMPEEDIVIGILNGLPPDYSEIIAAVRVRDTAMPLTALQDILLEHEAKQVAIHSQPSQLLPTANYTAGQRGFCEQSAQ</sequence>
<dbReference type="OrthoDB" id="1274192at2759"/>
<accession>A0A9P0YIG0</accession>
<dbReference type="Pfam" id="PF14223">
    <property type="entry name" value="Retrotran_gag_2"/>
    <property type="match status" value="1"/>
</dbReference>
<keyword evidence="2" id="KW-1185">Reference proteome</keyword>
<evidence type="ECO:0000313" key="2">
    <source>
        <dbReference type="Proteomes" id="UP001152484"/>
    </source>
</evidence>
<name>A0A9P0YIG0_CUSEU</name>
<organism evidence="1 2">
    <name type="scientific">Cuscuta europaea</name>
    <name type="common">European dodder</name>
    <dbReference type="NCBI Taxonomy" id="41803"/>
    <lineage>
        <taxon>Eukaryota</taxon>
        <taxon>Viridiplantae</taxon>
        <taxon>Streptophyta</taxon>
        <taxon>Embryophyta</taxon>
        <taxon>Tracheophyta</taxon>
        <taxon>Spermatophyta</taxon>
        <taxon>Magnoliopsida</taxon>
        <taxon>eudicotyledons</taxon>
        <taxon>Gunneridae</taxon>
        <taxon>Pentapetalae</taxon>
        <taxon>asterids</taxon>
        <taxon>lamiids</taxon>
        <taxon>Solanales</taxon>
        <taxon>Convolvulaceae</taxon>
        <taxon>Cuscuteae</taxon>
        <taxon>Cuscuta</taxon>
        <taxon>Cuscuta subgen. Cuscuta</taxon>
    </lineage>
</organism>
<comment type="caution">
    <text evidence="1">The sequence shown here is derived from an EMBL/GenBank/DDBJ whole genome shotgun (WGS) entry which is preliminary data.</text>
</comment>
<evidence type="ECO:0008006" key="3">
    <source>
        <dbReference type="Google" id="ProtNLM"/>
    </source>
</evidence>
<gene>
    <name evidence="1" type="ORF">CEURO_LOCUS1316</name>
</gene>
<reference evidence="1" key="1">
    <citation type="submission" date="2022-07" db="EMBL/GenBank/DDBJ databases">
        <authorList>
            <person name="Macas J."/>
            <person name="Novak P."/>
            <person name="Neumann P."/>
        </authorList>
    </citation>
    <scope>NUCLEOTIDE SEQUENCE</scope>
</reference>